<evidence type="ECO:0000313" key="9">
    <source>
        <dbReference type="EMBL" id="NKX44419.1"/>
    </source>
</evidence>
<dbReference type="GO" id="GO:0005886">
    <property type="term" value="C:plasma membrane"/>
    <property type="evidence" value="ECO:0007669"/>
    <property type="project" value="UniProtKB-SubCell"/>
</dbReference>
<evidence type="ECO:0000256" key="2">
    <source>
        <dbReference type="ARBA" id="ARBA00010145"/>
    </source>
</evidence>
<name>A0A7X6GZ83_9RHOB</name>
<evidence type="ECO:0000313" key="10">
    <source>
        <dbReference type="Proteomes" id="UP000526408"/>
    </source>
</evidence>
<evidence type="ECO:0000256" key="3">
    <source>
        <dbReference type="ARBA" id="ARBA00022448"/>
    </source>
</evidence>
<feature type="transmembrane region" description="Helical" evidence="8">
    <location>
        <begin position="285"/>
        <end position="307"/>
    </location>
</feature>
<keyword evidence="5 8" id="KW-0812">Transmembrane</keyword>
<evidence type="ECO:0000256" key="5">
    <source>
        <dbReference type="ARBA" id="ARBA00022692"/>
    </source>
</evidence>
<feature type="transmembrane region" description="Helical" evidence="8">
    <location>
        <begin position="198"/>
        <end position="218"/>
    </location>
</feature>
<keyword evidence="7 8" id="KW-0472">Membrane</keyword>
<feature type="transmembrane region" description="Helical" evidence="8">
    <location>
        <begin position="6"/>
        <end position="23"/>
    </location>
</feature>
<keyword evidence="3" id="KW-0813">Transport</keyword>
<feature type="transmembrane region" description="Helical" evidence="8">
    <location>
        <begin position="225"/>
        <end position="245"/>
    </location>
</feature>
<dbReference type="Pfam" id="PF03547">
    <property type="entry name" value="Mem_trans"/>
    <property type="match status" value="1"/>
</dbReference>
<reference evidence="9 10" key="1">
    <citation type="submission" date="2020-04" db="EMBL/GenBank/DDBJ databases">
        <authorList>
            <person name="Yoon J."/>
        </authorList>
    </citation>
    <scope>NUCLEOTIDE SEQUENCE [LARGE SCALE GENOMIC DNA]</scope>
    <source>
        <strain evidence="9 10">KMU-115</strain>
    </source>
</reference>
<evidence type="ECO:0000256" key="7">
    <source>
        <dbReference type="ARBA" id="ARBA00023136"/>
    </source>
</evidence>
<feature type="transmembrane region" description="Helical" evidence="8">
    <location>
        <begin position="127"/>
        <end position="149"/>
    </location>
</feature>
<dbReference type="AlphaFoldDB" id="A0A7X6GZ83"/>
<feature type="transmembrane region" description="Helical" evidence="8">
    <location>
        <begin position="95"/>
        <end position="115"/>
    </location>
</feature>
<evidence type="ECO:0000256" key="1">
    <source>
        <dbReference type="ARBA" id="ARBA00004651"/>
    </source>
</evidence>
<keyword evidence="6 8" id="KW-1133">Transmembrane helix</keyword>
<dbReference type="PANTHER" id="PTHR36838">
    <property type="entry name" value="AUXIN EFFLUX CARRIER FAMILY PROTEIN"/>
    <property type="match status" value="1"/>
</dbReference>
<keyword evidence="10" id="KW-1185">Reference proteome</keyword>
<gene>
    <name evidence="9" type="ORF">HCU73_07430</name>
</gene>
<dbReference type="GO" id="GO:0055085">
    <property type="term" value="P:transmembrane transport"/>
    <property type="evidence" value="ECO:0007669"/>
    <property type="project" value="InterPro"/>
</dbReference>
<dbReference type="EMBL" id="JAAZQQ010000002">
    <property type="protein sequence ID" value="NKX44419.1"/>
    <property type="molecule type" value="Genomic_DNA"/>
</dbReference>
<proteinExistence type="inferred from homology"/>
<dbReference type="RefSeq" id="WP_168622793.1">
    <property type="nucleotide sequence ID" value="NZ_JAAZQQ010000002.1"/>
</dbReference>
<dbReference type="InterPro" id="IPR004776">
    <property type="entry name" value="Mem_transp_PIN-like"/>
</dbReference>
<comment type="caution">
    <text evidence="9">The sequence shown here is derived from an EMBL/GenBank/DDBJ whole genome shotgun (WGS) entry which is preliminary data.</text>
</comment>
<feature type="transmembrane region" description="Helical" evidence="8">
    <location>
        <begin position="257"/>
        <end position="276"/>
    </location>
</feature>
<evidence type="ECO:0000256" key="4">
    <source>
        <dbReference type="ARBA" id="ARBA00022475"/>
    </source>
</evidence>
<comment type="subcellular location">
    <subcellularLocation>
        <location evidence="1">Cell membrane</location>
        <topology evidence="1">Multi-pass membrane protein</topology>
    </subcellularLocation>
</comment>
<feature type="transmembrane region" description="Helical" evidence="8">
    <location>
        <begin position="170"/>
        <end position="192"/>
    </location>
</feature>
<protein>
    <submittedName>
        <fullName evidence="9">AEC family transporter</fullName>
    </submittedName>
</protein>
<evidence type="ECO:0000256" key="6">
    <source>
        <dbReference type="ARBA" id="ARBA00022989"/>
    </source>
</evidence>
<dbReference type="InterPro" id="IPR038770">
    <property type="entry name" value="Na+/solute_symporter_sf"/>
</dbReference>
<evidence type="ECO:0000256" key="8">
    <source>
        <dbReference type="SAM" id="Phobius"/>
    </source>
</evidence>
<feature type="transmembrane region" description="Helical" evidence="8">
    <location>
        <begin position="67"/>
        <end position="88"/>
    </location>
</feature>
<comment type="similarity">
    <text evidence="2">Belongs to the auxin efflux carrier (TC 2.A.69) family.</text>
</comment>
<organism evidence="9 10">
    <name type="scientific">Roseicyclus persicicus</name>
    <dbReference type="NCBI Taxonomy" id="2650661"/>
    <lineage>
        <taxon>Bacteria</taxon>
        <taxon>Pseudomonadati</taxon>
        <taxon>Pseudomonadota</taxon>
        <taxon>Alphaproteobacteria</taxon>
        <taxon>Rhodobacterales</taxon>
        <taxon>Roseobacteraceae</taxon>
        <taxon>Roseicyclus</taxon>
    </lineage>
</organism>
<dbReference type="Proteomes" id="UP000526408">
    <property type="component" value="Unassembled WGS sequence"/>
</dbReference>
<dbReference type="PANTHER" id="PTHR36838:SF3">
    <property type="entry name" value="TRANSPORTER AUXIN EFFLUX CARRIER EC FAMILY"/>
    <property type="match status" value="1"/>
</dbReference>
<keyword evidence="4" id="KW-1003">Cell membrane</keyword>
<dbReference type="Gene3D" id="1.20.1530.20">
    <property type="match status" value="1"/>
</dbReference>
<accession>A0A7X6GZ83</accession>
<sequence length="309" mass="31970">MGDILAIVLPVFLVVGAGYLAVWRGMFSHAAVDGLMSFTQKFAIPCLLFSAIATLDLGADFDLALLASYYAGSTVSFFAAMFGARLMFGRPWTDSVAIGFCALFANSVLLGLAIGERAYGIESLGPNYAIVAVHAPFCYLLGIVAMEIVRAEAGGAKLAVTVTRAIFSNALMIGIGLGFAVNLSGLPIPAVVDEALELMIRAALPAALFGLGGVLCRYKPEGDAGVIALICGVSLVLHPAIAWGLGSTVGGLTQEQLRGAVLTAAMAPGVNTYIFADMYGVARRVVASSILIGTALTILTASAWIWVLG</sequence>